<evidence type="ECO:0000256" key="8">
    <source>
        <dbReference type="ARBA" id="ARBA00023288"/>
    </source>
</evidence>
<keyword evidence="7" id="KW-0325">Glycoprotein</keyword>
<evidence type="ECO:0000256" key="2">
    <source>
        <dbReference type="ARBA" id="ARBA00022622"/>
    </source>
</evidence>
<evidence type="ECO:0000256" key="6">
    <source>
        <dbReference type="ARBA" id="ARBA00023136"/>
    </source>
</evidence>
<dbReference type="GO" id="GO:0098552">
    <property type="term" value="C:side of membrane"/>
    <property type="evidence" value="ECO:0007669"/>
    <property type="project" value="UniProtKB-KW"/>
</dbReference>
<keyword evidence="3 9" id="KW-0812">Transmembrane</keyword>
<keyword evidence="4 10" id="KW-0732">Signal</keyword>
<evidence type="ECO:0000256" key="9">
    <source>
        <dbReference type="SAM" id="Phobius"/>
    </source>
</evidence>
<dbReference type="RefSeq" id="XP_028035290.1">
    <property type="nucleotide sequence ID" value="XM_028179489.1"/>
</dbReference>
<protein>
    <submittedName>
        <fullName evidence="12">Uncharacterized protein LOC114246794</fullName>
    </submittedName>
</protein>
<dbReference type="PANTHER" id="PTHR33562:SF29">
    <property type="entry name" value="PROTEIN SLEEPLESS"/>
    <property type="match status" value="1"/>
</dbReference>
<keyword evidence="8" id="KW-0449">Lipoprotein</keyword>
<name>A0A6J2K095_BOMMA</name>
<dbReference type="Proteomes" id="UP000504629">
    <property type="component" value="Unplaced"/>
</dbReference>
<gene>
    <name evidence="12" type="primary">LOC114246794</name>
</gene>
<evidence type="ECO:0000313" key="12">
    <source>
        <dbReference type="RefSeq" id="XP_028035290.1"/>
    </source>
</evidence>
<keyword evidence="5 9" id="KW-1133">Transmembrane helix</keyword>
<dbReference type="InterPro" id="IPR031424">
    <property type="entry name" value="QVR-like"/>
</dbReference>
<feature type="signal peptide" evidence="10">
    <location>
        <begin position="1"/>
        <end position="19"/>
    </location>
</feature>
<evidence type="ECO:0000313" key="11">
    <source>
        <dbReference type="Proteomes" id="UP000504629"/>
    </source>
</evidence>
<evidence type="ECO:0000256" key="3">
    <source>
        <dbReference type="ARBA" id="ARBA00022692"/>
    </source>
</evidence>
<comment type="subcellular location">
    <subcellularLocation>
        <location evidence="1">Membrane</location>
        <topology evidence="1">Lipid-anchor</topology>
        <topology evidence="1">GPI-anchor</topology>
    </subcellularLocation>
</comment>
<evidence type="ECO:0000256" key="5">
    <source>
        <dbReference type="ARBA" id="ARBA00022989"/>
    </source>
</evidence>
<keyword evidence="6 9" id="KW-0472">Membrane</keyword>
<dbReference type="PANTHER" id="PTHR33562">
    <property type="entry name" value="ATILLA, ISOFORM B-RELATED-RELATED"/>
    <property type="match status" value="1"/>
</dbReference>
<keyword evidence="2" id="KW-0336">GPI-anchor</keyword>
<sequence length="156" mass="17772">MELVVLLLTFASFWKASTSLRCYQCDPEDPYKTSNLCENFDYSDKFLVECHSSTMCFKKQTNLRVDNGMNSTGIQRGCASQTLNGEQRKINGKWQYVSTIYDAYNATCFEDPSDSERVTKTIYCYCEGDKCNGAIQLTLNSFLVLILIFISLNFTS</sequence>
<keyword evidence="11" id="KW-1185">Reference proteome</keyword>
<dbReference type="KEGG" id="bman:114246794"/>
<evidence type="ECO:0000256" key="7">
    <source>
        <dbReference type="ARBA" id="ARBA00023180"/>
    </source>
</evidence>
<feature type="transmembrane region" description="Helical" evidence="9">
    <location>
        <begin position="134"/>
        <end position="154"/>
    </location>
</feature>
<accession>A0A6J2K095</accession>
<evidence type="ECO:0000256" key="1">
    <source>
        <dbReference type="ARBA" id="ARBA00004589"/>
    </source>
</evidence>
<dbReference type="OrthoDB" id="7467377at2759"/>
<reference evidence="12" key="1">
    <citation type="submission" date="2025-08" db="UniProtKB">
        <authorList>
            <consortium name="RefSeq"/>
        </authorList>
    </citation>
    <scope>IDENTIFICATION</scope>
    <source>
        <tissue evidence="12">Silk gland</tissue>
    </source>
</reference>
<dbReference type="GeneID" id="114246794"/>
<organism evidence="11 12">
    <name type="scientific">Bombyx mandarina</name>
    <name type="common">Wild silk moth</name>
    <name type="synonym">Wild silkworm</name>
    <dbReference type="NCBI Taxonomy" id="7092"/>
    <lineage>
        <taxon>Eukaryota</taxon>
        <taxon>Metazoa</taxon>
        <taxon>Ecdysozoa</taxon>
        <taxon>Arthropoda</taxon>
        <taxon>Hexapoda</taxon>
        <taxon>Insecta</taxon>
        <taxon>Pterygota</taxon>
        <taxon>Neoptera</taxon>
        <taxon>Endopterygota</taxon>
        <taxon>Lepidoptera</taxon>
        <taxon>Glossata</taxon>
        <taxon>Ditrysia</taxon>
        <taxon>Bombycoidea</taxon>
        <taxon>Bombycidae</taxon>
        <taxon>Bombycinae</taxon>
        <taxon>Bombyx</taxon>
    </lineage>
</organism>
<feature type="chain" id="PRO_5027102190" evidence="10">
    <location>
        <begin position="20"/>
        <end position="156"/>
    </location>
</feature>
<dbReference type="Pfam" id="PF17064">
    <property type="entry name" value="QVR"/>
    <property type="match status" value="1"/>
</dbReference>
<dbReference type="InterPro" id="IPR050975">
    <property type="entry name" value="Sleep_regulator"/>
</dbReference>
<dbReference type="GO" id="GO:0030431">
    <property type="term" value="P:sleep"/>
    <property type="evidence" value="ECO:0007669"/>
    <property type="project" value="InterPro"/>
</dbReference>
<evidence type="ECO:0000256" key="10">
    <source>
        <dbReference type="SAM" id="SignalP"/>
    </source>
</evidence>
<dbReference type="GO" id="GO:0032222">
    <property type="term" value="P:regulation of synaptic transmission, cholinergic"/>
    <property type="evidence" value="ECO:0007669"/>
    <property type="project" value="InterPro"/>
</dbReference>
<proteinExistence type="predicted"/>
<dbReference type="AlphaFoldDB" id="A0A6J2K095"/>
<evidence type="ECO:0000256" key="4">
    <source>
        <dbReference type="ARBA" id="ARBA00022729"/>
    </source>
</evidence>